<feature type="compositionally biased region" description="Polar residues" evidence="1">
    <location>
        <begin position="121"/>
        <end position="130"/>
    </location>
</feature>
<organism evidence="2 3">
    <name type="scientific">Heyndrickxia oleronia</name>
    <dbReference type="NCBI Taxonomy" id="38875"/>
    <lineage>
        <taxon>Bacteria</taxon>
        <taxon>Bacillati</taxon>
        <taxon>Bacillota</taxon>
        <taxon>Bacilli</taxon>
        <taxon>Bacillales</taxon>
        <taxon>Bacillaceae</taxon>
        <taxon>Heyndrickxia</taxon>
    </lineage>
</organism>
<dbReference type="AlphaFoldDB" id="A0AAW6STW3"/>
<feature type="region of interest" description="Disordered" evidence="1">
    <location>
        <begin position="119"/>
        <end position="141"/>
    </location>
</feature>
<name>A0AAW6STW3_9BACI</name>
<evidence type="ECO:0000256" key="1">
    <source>
        <dbReference type="SAM" id="MobiDB-lite"/>
    </source>
</evidence>
<accession>A0AAW6STW3</accession>
<protein>
    <submittedName>
        <fullName evidence="2">Uncharacterized protein</fullName>
    </submittedName>
</protein>
<dbReference type="RefSeq" id="WP_280615393.1">
    <property type="nucleotide sequence ID" value="NZ_JAROYP010000001.1"/>
</dbReference>
<gene>
    <name evidence="2" type="ORF">P5X88_00800</name>
</gene>
<comment type="caution">
    <text evidence="2">The sequence shown here is derived from an EMBL/GenBank/DDBJ whole genome shotgun (WGS) entry which is preliminary data.</text>
</comment>
<evidence type="ECO:0000313" key="2">
    <source>
        <dbReference type="EMBL" id="MDH5159456.1"/>
    </source>
</evidence>
<evidence type="ECO:0000313" key="3">
    <source>
        <dbReference type="Proteomes" id="UP001159179"/>
    </source>
</evidence>
<sequence length="253" mass="29283">MITPKLMNIIPPKGDYITFTDESHYTEKIKEWGLSAKKQFLYKDGRNLESVTIKGYEIYGKTEEYNTIIIEFNDGQLSCIHPAYLKEMQASSFKKTNITSYSNTNESVTDKQQQKEIVEEQTMNTEKTTAPQVEKKIKQEKKPKIDLPEEKVRFSANVKQFALTWNNFNEENDEVIVLENVVIHQDTPIEIGHAWCSHSKTLKKHELTQGDTLEFDGKIIKKKLPKGKDVDDEFIVDVPVYYKVNNPSKIKKS</sequence>
<dbReference type="EMBL" id="JAROYP010000001">
    <property type="protein sequence ID" value="MDH5159456.1"/>
    <property type="molecule type" value="Genomic_DNA"/>
</dbReference>
<dbReference type="Proteomes" id="UP001159179">
    <property type="component" value="Unassembled WGS sequence"/>
</dbReference>
<proteinExistence type="predicted"/>
<reference evidence="2" key="1">
    <citation type="submission" date="2023-03" db="EMBL/GenBank/DDBJ databases">
        <title>Bacterial isolates from washroom surfaces on a university campus.</title>
        <authorList>
            <person name="Holman D.B."/>
            <person name="Gzyl K.E."/>
            <person name="Taheri A.E."/>
        </authorList>
    </citation>
    <scope>NUCLEOTIDE SEQUENCE</scope>
    <source>
        <strain evidence="2">RD03</strain>
    </source>
</reference>